<dbReference type="Gene3D" id="3.30.559.30">
    <property type="entry name" value="Nonribosomal peptide synthetase, condensation domain"/>
    <property type="match status" value="1"/>
</dbReference>
<sequence length="581" mass="62514">MSAVKTANLCWGQRYIWLRVHQLPPGHQHETHIVLTLDVPAGVTPAHCQAMLTHLVRRHETLRTTYHLDAGEPGTGPVQRIHPPGALKLREVTVERDGTPAPAEVVEDLSTRPFDLAGEWPIRAAVITSGGVAKRVVLVLNHLAVDVWTLGELKRELRTQGAALAARRPATVMPVRHQPSDLARHETSADATVVAARSIAYWQEEVAALPTDPYAARRRENGPDGPDGLGGPGGPGGPPARHASLTSPALLDATRRIAARHGVWPSLVHLAAHTALTAAYTGLESVSHLSFVSNRESHPYPDVLTCMFSPTLARVDCSGDPTFGDLLGRVAAAFARAKEHSYLPYDEVVELVSREGSRRGREVRLGPEVNFIKQRSKDYGGRRTAFTWHPVPEAWAHAGSEAYLRVDEWRDAVAVSLQAASAVMDAAAVEAFLRGHEALILACDADPEGGGPRLGDVARLAALPDPPARPARTGRPMTGPLPAWDGGVGEEAARTLSAAVRLVNGLPRLDLSDSYTIAGGRALRIPRVLAELRERGWEGLTLRQLAGPVPLGVLAGRLVPTRPLADHHRPSDLMRLGVKPS</sequence>
<dbReference type="PANTHER" id="PTHR45527">
    <property type="entry name" value="NONRIBOSOMAL PEPTIDE SYNTHETASE"/>
    <property type="match status" value="1"/>
</dbReference>
<gene>
    <name evidence="3" type="ORF">HTZ77_25470</name>
</gene>
<dbReference type="Pfam" id="PF00668">
    <property type="entry name" value="Condensation"/>
    <property type="match status" value="1"/>
</dbReference>
<feature type="domain" description="Condensation" evidence="2">
    <location>
        <begin position="26"/>
        <end position="371"/>
    </location>
</feature>
<dbReference type="SUPFAM" id="SSF52777">
    <property type="entry name" value="CoA-dependent acyltransferases"/>
    <property type="match status" value="2"/>
</dbReference>
<dbReference type="AlphaFoldDB" id="A0A7Y6IAN6"/>
<comment type="caution">
    <text evidence="3">The sequence shown here is derived from an EMBL/GenBank/DDBJ whole genome shotgun (WGS) entry which is preliminary data.</text>
</comment>
<evidence type="ECO:0000313" key="3">
    <source>
        <dbReference type="EMBL" id="NUW34754.1"/>
    </source>
</evidence>
<name>A0A7Y6IAN6_9ACTN</name>
<dbReference type="GO" id="GO:0009366">
    <property type="term" value="C:enterobactin synthetase complex"/>
    <property type="evidence" value="ECO:0007669"/>
    <property type="project" value="TreeGrafter"/>
</dbReference>
<dbReference type="GO" id="GO:0043041">
    <property type="term" value="P:amino acid activation for nonribosomal peptide biosynthetic process"/>
    <property type="evidence" value="ECO:0007669"/>
    <property type="project" value="TreeGrafter"/>
</dbReference>
<dbReference type="InterPro" id="IPR001242">
    <property type="entry name" value="Condensation_dom"/>
</dbReference>
<dbReference type="GO" id="GO:0005829">
    <property type="term" value="C:cytosol"/>
    <property type="evidence" value="ECO:0007669"/>
    <property type="project" value="TreeGrafter"/>
</dbReference>
<dbReference type="Proteomes" id="UP000586042">
    <property type="component" value="Unassembled WGS sequence"/>
</dbReference>
<evidence type="ECO:0000259" key="2">
    <source>
        <dbReference type="Pfam" id="PF00668"/>
    </source>
</evidence>
<dbReference type="InterPro" id="IPR023213">
    <property type="entry name" value="CAT-like_dom_sf"/>
</dbReference>
<dbReference type="GO" id="GO:0009239">
    <property type="term" value="P:enterobactin biosynthetic process"/>
    <property type="evidence" value="ECO:0007669"/>
    <property type="project" value="TreeGrafter"/>
</dbReference>
<dbReference type="GO" id="GO:0047527">
    <property type="term" value="F:2,3-dihydroxybenzoate-serine ligase activity"/>
    <property type="evidence" value="ECO:0007669"/>
    <property type="project" value="TreeGrafter"/>
</dbReference>
<organism evidence="3 4">
    <name type="scientific">Nonomuraea montanisoli</name>
    <dbReference type="NCBI Taxonomy" id="2741721"/>
    <lineage>
        <taxon>Bacteria</taxon>
        <taxon>Bacillati</taxon>
        <taxon>Actinomycetota</taxon>
        <taxon>Actinomycetes</taxon>
        <taxon>Streptosporangiales</taxon>
        <taxon>Streptosporangiaceae</taxon>
        <taxon>Nonomuraea</taxon>
    </lineage>
</organism>
<dbReference type="GO" id="GO:0008610">
    <property type="term" value="P:lipid biosynthetic process"/>
    <property type="evidence" value="ECO:0007669"/>
    <property type="project" value="UniProtKB-ARBA"/>
</dbReference>
<accession>A0A7Y6IAN6</accession>
<feature type="region of interest" description="Disordered" evidence="1">
    <location>
        <begin position="465"/>
        <end position="485"/>
    </location>
</feature>
<feature type="region of interest" description="Disordered" evidence="1">
    <location>
        <begin position="212"/>
        <end position="244"/>
    </location>
</feature>
<dbReference type="PANTHER" id="PTHR45527:SF1">
    <property type="entry name" value="FATTY ACID SYNTHASE"/>
    <property type="match status" value="1"/>
</dbReference>
<protein>
    <recommendedName>
        <fullName evidence="2">Condensation domain-containing protein</fullName>
    </recommendedName>
</protein>
<feature type="compositionally biased region" description="Gly residues" evidence="1">
    <location>
        <begin position="225"/>
        <end position="234"/>
    </location>
</feature>
<reference evidence="3 4" key="1">
    <citation type="submission" date="2020-06" db="EMBL/GenBank/DDBJ databases">
        <title>Nonomuraea sp. SMC257, a novel actinomycete isolated from soil.</title>
        <authorList>
            <person name="Chanama M."/>
        </authorList>
    </citation>
    <scope>NUCLEOTIDE SEQUENCE [LARGE SCALE GENOMIC DNA]</scope>
    <source>
        <strain evidence="3 4">SMC257</strain>
    </source>
</reference>
<keyword evidence="4" id="KW-1185">Reference proteome</keyword>
<dbReference type="Gene3D" id="3.30.559.10">
    <property type="entry name" value="Chloramphenicol acetyltransferase-like domain"/>
    <property type="match status" value="1"/>
</dbReference>
<evidence type="ECO:0000256" key="1">
    <source>
        <dbReference type="SAM" id="MobiDB-lite"/>
    </source>
</evidence>
<evidence type="ECO:0000313" key="4">
    <source>
        <dbReference type="Proteomes" id="UP000586042"/>
    </source>
</evidence>
<dbReference type="GO" id="GO:0031177">
    <property type="term" value="F:phosphopantetheine binding"/>
    <property type="evidence" value="ECO:0007669"/>
    <property type="project" value="TreeGrafter"/>
</dbReference>
<dbReference type="EMBL" id="JABWGN010000010">
    <property type="protein sequence ID" value="NUW34754.1"/>
    <property type="molecule type" value="Genomic_DNA"/>
</dbReference>
<proteinExistence type="predicted"/>